<comment type="subcellular location">
    <subcellularLocation>
        <location evidence="1">Membrane</location>
        <topology evidence="1">Multi-pass membrane protein</topology>
    </subcellularLocation>
</comment>
<organism evidence="11 12">
    <name type="scientific">Ilex paraguariensis</name>
    <name type="common">yerba mate</name>
    <dbReference type="NCBI Taxonomy" id="185542"/>
    <lineage>
        <taxon>Eukaryota</taxon>
        <taxon>Viridiplantae</taxon>
        <taxon>Streptophyta</taxon>
        <taxon>Embryophyta</taxon>
        <taxon>Tracheophyta</taxon>
        <taxon>Spermatophyta</taxon>
        <taxon>Magnoliopsida</taxon>
        <taxon>eudicotyledons</taxon>
        <taxon>Gunneridae</taxon>
        <taxon>Pentapetalae</taxon>
        <taxon>asterids</taxon>
        <taxon>campanulids</taxon>
        <taxon>Aquifoliales</taxon>
        <taxon>Aquifoliaceae</taxon>
        <taxon>Ilex</taxon>
    </lineage>
</organism>
<evidence type="ECO:0000256" key="6">
    <source>
        <dbReference type="ARBA" id="ARBA00023136"/>
    </source>
</evidence>
<dbReference type="EMBL" id="CAUOFW020003391">
    <property type="protein sequence ID" value="CAK9159659.1"/>
    <property type="molecule type" value="Genomic_DNA"/>
</dbReference>
<feature type="transmembrane region" description="Helical" evidence="9">
    <location>
        <begin position="389"/>
        <end position="413"/>
    </location>
</feature>
<evidence type="ECO:0000256" key="7">
    <source>
        <dbReference type="ARBA" id="ARBA00049662"/>
    </source>
</evidence>
<proteinExistence type="inferred from homology"/>
<feature type="transmembrane region" description="Helical" evidence="9">
    <location>
        <begin position="314"/>
        <end position="336"/>
    </location>
</feature>
<comment type="caution">
    <text evidence="11">The sequence shown here is derived from an EMBL/GenBank/DDBJ whole genome shotgun (WGS) entry which is preliminary data.</text>
</comment>
<feature type="compositionally biased region" description="Basic and acidic residues" evidence="8">
    <location>
        <begin position="1"/>
        <end position="11"/>
    </location>
</feature>
<feature type="transmembrane region" description="Helical" evidence="9">
    <location>
        <begin position="356"/>
        <end position="377"/>
    </location>
</feature>
<accession>A0ABC8SR70</accession>
<evidence type="ECO:0000259" key="10">
    <source>
        <dbReference type="Pfam" id="PF01490"/>
    </source>
</evidence>
<feature type="transmembrane region" description="Helical" evidence="9">
    <location>
        <begin position="496"/>
        <end position="518"/>
    </location>
</feature>
<evidence type="ECO:0000256" key="4">
    <source>
        <dbReference type="ARBA" id="ARBA00022970"/>
    </source>
</evidence>
<name>A0ABC8SR70_9AQUA</name>
<feature type="region of interest" description="Disordered" evidence="8">
    <location>
        <begin position="1"/>
        <end position="60"/>
    </location>
</feature>
<keyword evidence="5 9" id="KW-1133">Transmembrane helix</keyword>
<keyword evidence="12" id="KW-1185">Reference proteome</keyword>
<evidence type="ECO:0000313" key="11">
    <source>
        <dbReference type="EMBL" id="CAK9159659.1"/>
    </source>
</evidence>
<gene>
    <name evidence="11" type="ORF">ILEXP_LOCUS28362</name>
</gene>
<feature type="transmembrane region" description="Helical" evidence="9">
    <location>
        <begin position="530"/>
        <end position="552"/>
    </location>
</feature>
<feature type="compositionally biased region" description="Basic and acidic residues" evidence="8">
    <location>
        <begin position="150"/>
        <end position="166"/>
    </location>
</feature>
<feature type="transmembrane region" description="Helical" evidence="9">
    <location>
        <begin position="245"/>
        <end position="268"/>
    </location>
</feature>
<feature type="transmembrane region" description="Helical" evidence="9">
    <location>
        <begin position="469"/>
        <end position="490"/>
    </location>
</feature>
<protein>
    <recommendedName>
        <fullName evidence="10">Amino acid transporter transmembrane domain-containing protein</fullName>
    </recommendedName>
</protein>
<keyword evidence="2" id="KW-0813">Transport</keyword>
<evidence type="ECO:0000256" key="8">
    <source>
        <dbReference type="SAM" id="MobiDB-lite"/>
    </source>
</evidence>
<dbReference type="GO" id="GO:0016020">
    <property type="term" value="C:membrane"/>
    <property type="evidence" value="ECO:0007669"/>
    <property type="project" value="UniProtKB-SubCell"/>
</dbReference>
<keyword evidence="3 9" id="KW-0812">Transmembrane</keyword>
<reference evidence="11 12" key="1">
    <citation type="submission" date="2024-02" db="EMBL/GenBank/DDBJ databases">
        <authorList>
            <person name="Vignale AGUSTIN F."/>
            <person name="Sosa J E."/>
            <person name="Modenutti C."/>
        </authorList>
    </citation>
    <scope>NUCLEOTIDE SEQUENCE [LARGE SCALE GENOMIC DNA]</scope>
</reference>
<feature type="region of interest" description="Disordered" evidence="8">
    <location>
        <begin position="119"/>
        <end position="167"/>
    </location>
</feature>
<keyword evidence="6 9" id="KW-0472">Membrane</keyword>
<feature type="compositionally biased region" description="Polar residues" evidence="8">
    <location>
        <begin position="46"/>
        <end position="60"/>
    </location>
</feature>
<evidence type="ECO:0000256" key="1">
    <source>
        <dbReference type="ARBA" id="ARBA00004141"/>
    </source>
</evidence>
<evidence type="ECO:0000256" key="2">
    <source>
        <dbReference type="ARBA" id="ARBA00022448"/>
    </source>
</evidence>
<dbReference type="AlphaFoldDB" id="A0ABC8SR70"/>
<dbReference type="Proteomes" id="UP001642360">
    <property type="component" value="Unassembled WGS sequence"/>
</dbReference>
<comment type="similarity">
    <text evidence="7">Belongs to the amino acid/polyamine transporter 2 family. Amino acid/auxin permease (AAAP) (TC 2.A.18.5) subfamily.</text>
</comment>
<dbReference type="InterPro" id="IPR013057">
    <property type="entry name" value="AA_transpt_TM"/>
</dbReference>
<feature type="domain" description="Amino acid transporter transmembrane" evidence="10">
    <location>
        <begin position="170"/>
        <end position="551"/>
    </location>
</feature>
<dbReference type="PANTHER" id="PTHR48017">
    <property type="entry name" value="OS05G0424000 PROTEIN-RELATED"/>
    <property type="match status" value="1"/>
</dbReference>
<dbReference type="Pfam" id="PF01490">
    <property type="entry name" value="Aa_trans"/>
    <property type="match status" value="1"/>
</dbReference>
<evidence type="ECO:0000256" key="3">
    <source>
        <dbReference type="ARBA" id="ARBA00022692"/>
    </source>
</evidence>
<evidence type="ECO:0000256" key="9">
    <source>
        <dbReference type="SAM" id="Phobius"/>
    </source>
</evidence>
<dbReference type="FunFam" id="1.20.1740.10:FF:000047">
    <property type="entry name" value="Amino acid transporter AVT1A"/>
    <property type="match status" value="1"/>
</dbReference>
<keyword evidence="4" id="KW-0029">Amino-acid transport</keyword>
<feature type="compositionally biased region" description="Acidic residues" evidence="8">
    <location>
        <begin position="14"/>
        <end position="36"/>
    </location>
</feature>
<evidence type="ECO:0000313" key="12">
    <source>
        <dbReference type="Proteomes" id="UP001642360"/>
    </source>
</evidence>
<feature type="transmembrane region" description="Helical" evidence="9">
    <location>
        <begin position="202"/>
        <end position="225"/>
    </location>
</feature>
<sequence length="561" mass="60905">MKNSVSEERFYIESSEDEDEEKAFDKGEDDSNDSDDSIYSNDNRENQQQSKPNSYNTSWPQSYRQSIDLYSSVPSPSINFLGTPTLSRLGSSFLSSSFTRRHTPEILSNLVKPLLPTAENEQQQPQPQQRRSSHSLLPPIPSKRPLGKKVGTDQKLSKVSHGHELPASRQSSYGQAVLNGMNVLCGVGILSTPYAVKQGGWVGLSILFIFAALSYYTGILLRICLDSQPGLETYPDIGQAAFGTVGRLAISIILYVELYACCVEYIILESDNLSSLFPNAHLNLGGLELNSHYLFALLTALAVLPTVWLRDMSILSYISAGGVIASVLVVICLFWGGLVDKVGFQTKGTALNLSTLPVAIGLYGYCYSGHAVFPNIYTSMEKPSQYPAVLFTSFGICTIMYAAVAVMGYMMFGESAESQFTLNMPQDLVSTKIAVWTTVVNPLTKFALTISPVALSLEELIPPNHAKSHMYAILIRTALVFSTLVVGLTVPFFGLVMALIGSSLTMLVTLILPCACFLSILKGKVTRFQGLLCALVIAVGTISSAFGTYSALSEIIESLAG</sequence>
<dbReference type="GO" id="GO:0006865">
    <property type="term" value="P:amino acid transport"/>
    <property type="evidence" value="ECO:0007669"/>
    <property type="project" value="UniProtKB-KW"/>
</dbReference>
<evidence type="ECO:0000256" key="5">
    <source>
        <dbReference type="ARBA" id="ARBA00022989"/>
    </source>
</evidence>